<dbReference type="Gene3D" id="2.60.40.1120">
    <property type="entry name" value="Carboxypeptidase-like, regulatory domain"/>
    <property type="match status" value="1"/>
</dbReference>
<dbReference type="SUPFAM" id="SSF49464">
    <property type="entry name" value="Carboxypeptidase regulatory domain-like"/>
    <property type="match status" value="1"/>
</dbReference>
<dbReference type="Pfam" id="PF14905">
    <property type="entry name" value="OMP_b-brl_3"/>
    <property type="match status" value="1"/>
</dbReference>
<keyword evidence="3" id="KW-0998">Cell outer membrane</keyword>
<dbReference type="EMBL" id="OLKH01000091">
    <property type="protein sequence ID" value="SPE77532.1"/>
    <property type="molecule type" value="Genomic_DNA"/>
</dbReference>
<keyword evidence="4" id="KW-0812">Transmembrane</keyword>
<reference evidence="6 7" key="1">
    <citation type="submission" date="2018-02" db="EMBL/GenBank/DDBJ databases">
        <authorList>
            <person name="Cohen D.B."/>
            <person name="Kent A.D."/>
        </authorList>
    </citation>
    <scope>NUCLEOTIDE SEQUENCE [LARGE SCALE GENOMIC DNA]</scope>
    <source>
        <strain evidence="6">CIP109753</strain>
    </source>
</reference>
<dbReference type="InterPro" id="IPR041700">
    <property type="entry name" value="OMP_b-brl_3"/>
</dbReference>
<dbReference type="Pfam" id="PF13620">
    <property type="entry name" value="CarboxypepD_reg"/>
    <property type="match status" value="1"/>
</dbReference>
<name>A0A2N9PAZ7_9FLAO</name>
<evidence type="ECO:0000256" key="1">
    <source>
        <dbReference type="ARBA" id="ARBA00004442"/>
    </source>
</evidence>
<dbReference type="GO" id="GO:0009279">
    <property type="term" value="C:cell outer membrane"/>
    <property type="evidence" value="ECO:0007669"/>
    <property type="project" value="UniProtKB-SubCell"/>
</dbReference>
<dbReference type="RefSeq" id="WP_105196200.1">
    <property type="nucleotide sequence ID" value="NZ_OLKH01000091.1"/>
</dbReference>
<dbReference type="InterPro" id="IPR008969">
    <property type="entry name" value="CarboxyPept-like_regulatory"/>
</dbReference>
<keyword evidence="2 4" id="KW-0472">Membrane</keyword>
<feature type="domain" description="Outer membrane protein beta-barrel" evidence="5">
    <location>
        <begin position="415"/>
        <end position="815"/>
    </location>
</feature>
<keyword evidence="4" id="KW-1133">Transmembrane helix</keyword>
<evidence type="ECO:0000256" key="2">
    <source>
        <dbReference type="ARBA" id="ARBA00023136"/>
    </source>
</evidence>
<evidence type="ECO:0000256" key="3">
    <source>
        <dbReference type="ARBA" id="ARBA00023237"/>
    </source>
</evidence>
<sequence length="840" mass="96474">MEIKNQISLEIPQSVLDEVQTKLKECKRLLAPFLQGLTPTERMEIFKNRLFFLIFFLIPFKFVAQFTVTGTVNDKSGDAIPNAQVLFITQNQSSVIKTFTDNLGFFRVTVEKNDYKIQITQFNVILYNKDLYVNENINLGKIKTDEKLNKLSEVVIKSRKNIIERKSDRLVYNLSNTVSNSGRDLFSALSLVPGVKATEDKLAIVGKSNVAVLIDDQLVNLSGNDLINFLKSISAEDISKIEVLTTPPAKYEAQGNSGLINIRYKKAKNNSWNSSIRNSFTKNTYFIYSVGGSFNYQKNKLGLNSNLNYANGSKLITDSNTMIFSDQVRSGVEPRKVTYQPLLSGRFGLDYDINQKISLGIIYLGSKNQLNIVNDKNVITVDYFSSNLQDYKVITKSNTNDNSFTNSFNIHSDIKLDTIGKKISLNADYFNYSNLIGRTFNYGNYINDVLNTSSYANAKNLGDQSITNYAFKVDVDHPIKWAKIAYGLKLSFVNSFNDLKFYDGNNVLNSLNSNTFKYKESVQSLYASVNKEFQKFDLQLGLRVENTNNEGYSVNLNETNKSSFLRIFPTVYINYKNNENNVFSLSYSRRIERPQFEYLNPFRIVQNSFSYVEGNPYLQPSYSDNIEFSWLRNQKWNNMFYYSKISNGFQQIPIIDNNTNIQQIKPLNYYDSYKIGLNESYTFKKFDWWESTNTLDINYTKTRSLLDFTTQSLEGWNGNIATTNNFRLNSKKTIYLGCNYWYNFPGVFDIYKTTASSSLDLTLTCSFLEKSLIVNFYGNDIFSGQRSTAQSTSNKTSFAFRNYYDSRNFKIAITYKFGNKKISVTQRDFGNDDEKGRLKN</sequence>
<proteinExistence type="predicted"/>
<dbReference type="SUPFAM" id="SSF56935">
    <property type="entry name" value="Porins"/>
    <property type="match status" value="1"/>
</dbReference>
<evidence type="ECO:0000313" key="6">
    <source>
        <dbReference type="EMBL" id="SPE77532.1"/>
    </source>
</evidence>
<evidence type="ECO:0000256" key="4">
    <source>
        <dbReference type="SAM" id="Phobius"/>
    </source>
</evidence>
<dbReference type="PANTHER" id="PTHR40980:SF4">
    <property type="entry name" value="TONB-DEPENDENT RECEPTOR-LIKE BETA-BARREL DOMAIN-CONTAINING PROTEIN"/>
    <property type="match status" value="1"/>
</dbReference>
<comment type="subcellular location">
    <subcellularLocation>
        <location evidence="1">Cell outer membrane</location>
    </subcellularLocation>
</comment>
<dbReference type="Proteomes" id="UP000238180">
    <property type="component" value="Unassembled WGS sequence"/>
</dbReference>
<evidence type="ECO:0000259" key="5">
    <source>
        <dbReference type="Pfam" id="PF14905"/>
    </source>
</evidence>
<accession>A0A2N9PAZ7</accession>
<dbReference type="PANTHER" id="PTHR40980">
    <property type="entry name" value="PLUG DOMAIN-CONTAINING PROTEIN"/>
    <property type="match status" value="1"/>
</dbReference>
<organism evidence="6 7">
    <name type="scientific">Flavobacterium columnare</name>
    <dbReference type="NCBI Taxonomy" id="996"/>
    <lineage>
        <taxon>Bacteria</taxon>
        <taxon>Pseudomonadati</taxon>
        <taxon>Bacteroidota</taxon>
        <taxon>Flavobacteriia</taxon>
        <taxon>Flavobacteriales</taxon>
        <taxon>Flavobacteriaceae</taxon>
        <taxon>Flavobacterium</taxon>
    </lineage>
</organism>
<dbReference type="Gene3D" id="2.40.170.20">
    <property type="entry name" value="TonB-dependent receptor, beta-barrel domain"/>
    <property type="match status" value="1"/>
</dbReference>
<dbReference type="InterPro" id="IPR036942">
    <property type="entry name" value="Beta-barrel_TonB_sf"/>
</dbReference>
<gene>
    <name evidence="6" type="ORF">FLACOL_01527</name>
</gene>
<dbReference type="AlphaFoldDB" id="A0A2N9PAZ7"/>
<protein>
    <recommendedName>
        <fullName evidence="5">Outer membrane protein beta-barrel domain-containing protein</fullName>
    </recommendedName>
</protein>
<feature type="transmembrane region" description="Helical" evidence="4">
    <location>
        <begin position="50"/>
        <end position="68"/>
    </location>
</feature>
<evidence type="ECO:0000313" key="7">
    <source>
        <dbReference type="Proteomes" id="UP000238180"/>
    </source>
</evidence>